<dbReference type="AlphaFoldDB" id="A0A0B6VU08"/>
<feature type="transmembrane region" description="Helical" evidence="8">
    <location>
        <begin position="454"/>
        <end position="472"/>
    </location>
</feature>
<dbReference type="Gene3D" id="1.20.1720.10">
    <property type="entry name" value="Multidrug resistance protein D"/>
    <property type="match status" value="1"/>
</dbReference>
<dbReference type="CDD" id="cd17503">
    <property type="entry name" value="MFS_LmrB_MDR_like"/>
    <property type="match status" value="1"/>
</dbReference>
<dbReference type="GO" id="GO:0022857">
    <property type="term" value="F:transmembrane transporter activity"/>
    <property type="evidence" value="ECO:0007669"/>
    <property type="project" value="InterPro"/>
</dbReference>
<evidence type="ECO:0000313" key="10">
    <source>
        <dbReference type="EMBL" id="BAQ25491.1"/>
    </source>
</evidence>
<dbReference type="EMBL" id="LC021382">
    <property type="protein sequence ID" value="BAQ25491.1"/>
    <property type="molecule type" value="Genomic_DNA"/>
</dbReference>
<dbReference type="PROSITE" id="PS50850">
    <property type="entry name" value="MFS"/>
    <property type="match status" value="1"/>
</dbReference>
<comment type="subcellular location">
    <subcellularLocation>
        <location evidence="1">Cell membrane</location>
        <topology evidence="1">Multi-pass membrane protein</topology>
    </subcellularLocation>
</comment>
<feature type="transmembrane region" description="Helical" evidence="8">
    <location>
        <begin position="209"/>
        <end position="227"/>
    </location>
</feature>
<keyword evidence="5 8" id="KW-1133">Transmembrane helix</keyword>
<feature type="transmembrane region" description="Helical" evidence="8">
    <location>
        <begin position="413"/>
        <end position="434"/>
    </location>
</feature>
<feature type="domain" description="Major facilitator superfamily (MFS) profile" evidence="9">
    <location>
        <begin position="19"/>
        <end position="480"/>
    </location>
</feature>
<dbReference type="InterPro" id="IPR036259">
    <property type="entry name" value="MFS_trans_sf"/>
</dbReference>
<evidence type="ECO:0000256" key="4">
    <source>
        <dbReference type="ARBA" id="ARBA00022692"/>
    </source>
</evidence>
<feature type="transmembrane region" description="Helical" evidence="8">
    <location>
        <begin position="57"/>
        <end position="77"/>
    </location>
</feature>
<keyword evidence="6 8" id="KW-0472">Membrane</keyword>
<feature type="transmembrane region" description="Helical" evidence="8">
    <location>
        <begin position="171"/>
        <end position="189"/>
    </location>
</feature>
<evidence type="ECO:0000256" key="2">
    <source>
        <dbReference type="ARBA" id="ARBA00022448"/>
    </source>
</evidence>
<feature type="transmembrane region" description="Helical" evidence="8">
    <location>
        <begin position="280"/>
        <end position="300"/>
    </location>
</feature>
<evidence type="ECO:0000256" key="6">
    <source>
        <dbReference type="ARBA" id="ARBA00023136"/>
    </source>
</evidence>
<feature type="transmembrane region" description="Helical" evidence="8">
    <location>
        <begin position="143"/>
        <end position="165"/>
    </location>
</feature>
<name>A0A0B6VU08_9ACTN</name>
<feature type="transmembrane region" description="Helical" evidence="8">
    <location>
        <begin position="239"/>
        <end position="259"/>
    </location>
</feature>
<dbReference type="SUPFAM" id="SSF103473">
    <property type="entry name" value="MFS general substrate transporter"/>
    <property type="match status" value="1"/>
</dbReference>
<feature type="transmembrane region" description="Helical" evidence="8">
    <location>
        <begin position="84"/>
        <end position="104"/>
    </location>
</feature>
<feature type="region of interest" description="Disordered" evidence="7">
    <location>
        <begin position="475"/>
        <end position="495"/>
    </location>
</feature>
<feature type="transmembrane region" description="Helical" evidence="8">
    <location>
        <begin position="342"/>
        <end position="362"/>
    </location>
</feature>
<dbReference type="PANTHER" id="PTHR23501">
    <property type="entry name" value="MAJOR FACILITATOR SUPERFAMILY"/>
    <property type="match status" value="1"/>
</dbReference>
<feature type="transmembrane region" description="Helical" evidence="8">
    <location>
        <begin position="110"/>
        <end position="131"/>
    </location>
</feature>
<sequence>MSTAPQPAAGAPQASIAKLALVILLGGVIVQLDSTMTNVAINQFILDFHSTISTIQWVGTGYLLAMTLAIPATGWAMERFGPRTLWTATVLVFLVGSVLAGFAWSAESLIIFRILQGLGGGMIVPIAQAVLAQAAGPDRLGRLMAIIAVPAMLAPVLGPVLGGWLITDVSWRWIFFINVPICLLTIGLAWRYMSGEKAVVNGRLSRLDWMGLALLSPACAAVVYGLARAGNKGTFGEGGVIAFLIAGVVLLVGFVLHALRDDEPLLDLRLFRARSFAASASVVFLSGIVLFGAIILLPLYYQQVAGLTPLRAGLLLAPQGLGMAIALIIAGRLSDKIGPRPIVLVGIALAAAGALVFTQVGADTSRLLLSVALAVSGAGLGAATVPVLVGAYRGLRQEQIPRATTAIRIFQQLGGAFAGAVLAVVLQHASASAATAGRGGRPDPAALADAYGQTFWWVLGFAAVALLPALLLPGGPPEKRTPPQTPAAEEAPVAS</sequence>
<dbReference type="Gene3D" id="1.20.1250.20">
    <property type="entry name" value="MFS general substrate transporter like domains"/>
    <property type="match status" value="1"/>
</dbReference>
<protein>
    <submittedName>
        <fullName evidence="10">Multidrug MFS (Major facilitator superfamily) transporter</fullName>
    </submittedName>
</protein>
<keyword evidence="2" id="KW-0813">Transport</keyword>
<dbReference type="GO" id="GO:0005886">
    <property type="term" value="C:plasma membrane"/>
    <property type="evidence" value="ECO:0007669"/>
    <property type="project" value="UniProtKB-SubCell"/>
</dbReference>
<evidence type="ECO:0000256" key="8">
    <source>
        <dbReference type="SAM" id="Phobius"/>
    </source>
</evidence>
<feature type="transmembrane region" description="Helical" evidence="8">
    <location>
        <begin position="368"/>
        <end position="392"/>
    </location>
</feature>
<evidence type="ECO:0000256" key="1">
    <source>
        <dbReference type="ARBA" id="ARBA00004651"/>
    </source>
</evidence>
<proteinExistence type="predicted"/>
<reference evidence="10" key="1">
    <citation type="submission" date="2015-01" db="EMBL/GenBank/DDBJ databases">
        <title>Characterization of the biosynthetic gene cluster for maklamicin, a spirotetronate-class antibiotic of the endophytic Micromonospora sp. GMKU326.</title>
        <authorList>
            <person name="Kitani S."/>
            <person name="Ratama D."/>
            <person name="Hashimoto J."/>
            <person name="Thamchaipenet A."/>
            <person name="Igarashi Y."/>
            <person name="Shin-ya K."/>
            <person name="Ikeda H."/>
            <person name="Nihira T."/>
        </authorList>
    </citation>
    <scope>NUCLEOTIDE SEQUENCE</scope>
    <source>
        <strain evidence="10">GMKU326</strain>
    </source>
</reference>
<feature type="transmembrane region" description="Helical" evidence="8">
    <location>
        <begin position="21"/>
        <end position="45"/>
    </location>
</feature>
<dbReference type="InterPro" id="IPR011701">
    <property type="entry name" value="MFS"/>
</dbReference>
<feature type="transmembrane region" description="Helical" evidence="8">
    <location>
        <begin position="312"/>
        <end position="330"/>
    </location>
</feature>
<evidence type="ECO:0000259" key="9">
    <source>
        <dbReference type="PROSITE" id="PS50850"/>
    </source>
</evidence>
<evidence type="ECO:0000256" key="3">
    <source>
        <dbReference type="ARBA" id="ARBA00022475"/>
    </source>
</evidence>
<keyword evidence="4 8" id="KW-0812">Transmembrane</keyword>
<gene>
    <name evidence="10" type="primary">makT3</name>
</gene>
<dbReference type="InterPro" id="IPR020846">
    <property type="entry name" value="MFS_dom"/>
</dbReference>
<organism evidence="10">
    <name type="scientific">Micromonospora sp. GMKU326</name>
    <dbReference type="NCBI Taxonomy" id="718015"/>
    <lineage>
        <taxon>Bacteria</taxon>
        <taxon>Bacillati</taxon>
        <taxon>Actinomycetota</taxon>
        <taxon>Actinomycetes</taxon>
        <taxon>Micromonosporales</taxon>
        <taxon>Micromonosporaceae</taxon>
        <taxon>Micromonospora</taxon>
    </lineage>
</organism>
<evidence type="ECO:0000256" key="5">
    <source>
        <dbReference type="ARBA" id="ARBA00022989"/>
    </source>
</evidence>
<dbReference type="Pfam" id="PF07690">
    <property type="entry name" value="MFS_1"/>
    <property type="match status" value="1"/>
</dbReference>
<accession>A0A0B6VU08</accession>
<evidence type="ECO:0000256" key="7">
    <source>
        <dbReference type="SAM" id="MobiDB-lite"/>
    </source>
</evidence>
<feature type="compositionally biased region" description="Low complexity" evidence="7">
    <location>
        <begin position="486"/>
        <end position="495"/>
    </location>
</feature>
<dbReference type="NCBIfam" id="TIGR00711">
    <property type="entry name" value="efflux_EmrB"/>
    <property type="match status" value="1"/>
</dbReference>
<dbReference type="InterPro" id="IPR004638">
    <property type="entry name" value="EmrB-like"/>
</dbReference>
<dbReference type="PANTHER" id="PTHR23501:SF1">
    <property type="entry name" value="TRANSPORT PROTEIN HSRA-RELATED"/>
    <property type="match status" value="1"/>
</dbReference>
<keyword evidence="3" id="KW-1003">Cell membrane</keyword>